<dbReference type="EMBL" id="CQEM01000020">
    <property type="protein sequence ID" value="CNL72509.1"/>
    <property type="molecule type" value="Genomic_DNA"/>
</dbReference>
<keyword evidence="2" id="KW-0812">Transmembrane</keyword>
<evidence type="ECO:0000256" key="2">
    <source>
        <dbReference type="SAM" id="Phobius"/>
    </source>
</evidence>
<organism evidence="4 5">
    <name type="scientific">Yersinia aleksiciae</name>
    <dbReference type="NCBI Taxonomy" id="263819"/>
    <lineage>
        <taxon>Bacteria</taxon>
        <taxon>Pseudomonadati</taxon>
        <taxon>Pseudomonadota</taxon>
        <taxon>Gammaproteobacteria</taxon>
        <taxon>Enterobacterales</taxon>
        <taxon>Yersiniaceae</taxon>
        <taxon>Yersinia</taxon>
    </lineage>
</organism>
<feature type="transmembrane region" description="Helical" evidence="2">
    <location>
        <begin position="33"/>
        <end position="51"/>
    </location>
</feature>
<dbReference type="Proteomes" id="UP000040088">
    <property type="component" value="Unassembled WGS sequence"/>
</dbReference>
<dbReference type="KEGG" id="yak:ACZ76_08945"/>
<comment type="similarity">
    <text evidence="1">Belongs to the bactofilin family.</text>
</comment>
<dbReference type="PANTHER" id="PTHR35024">
    <property type="entry name" value="HYPOTHETICAL CYTOSOLIC PROTEIN"/>
    <property type="match status" value="1"/>
</dbReference>
<reference evidence="4" key="3">
    <citation type="submission" date="2015-03" db="EMBL/GenBank/DDBJ databases">
        <authorList>
            <person name="Murphy D."/>
        </authorList>
    </citation>
    <scope>NUCLEOTIDE SEQUENCE [LARGE SCALE GENOMIC DNA]</scope>
    <source>
        <strain evidence="4">IP27925</strain>
    </source>
</reference>
<reference evidence="3 6" key="1">
    <citation type="journal article" date="2015" name="Genome Announc.">
        <title>De Novo Genome Sequence of Yersinia aleksiciae Y159T.</title>
        <authorList>
            <person name="Sprague L.D."/>
            <person name="Neubauer H."/>
        </authorList>
    </citation>
    <scope>NUCLEOTIDE SEQUENCE [LARGE SCALE GENOMIC DNA]</scope>
    <source>
        <strain evidence="3 6">159</strain>
    </source>
</reference>
<gene>
    <name evidence="3" type="ORF">ACZ76_08945</name>
    <name evidence="4" type="ORF">ERS008460_03613</name>
</gene>
<protein>
    <submittedName>
        <fullName evidence="3 4">Membrane protein</fullName>
    </submittedName>
</protein>
<evidence type="ECO:0000313" key="4">
    <source>
        <dbReference type="EMBL" id="CNL72509.1"/>
    </source>
</evidence>
<dbReference type="EMBL" id="CP011975">
    <property type="protein sequence ID" value="AKP33659.1"/>
    <property type="molecule type" value="Genomic_DNA"/>
</dbReference>
<proteinExistence type="inferred from homology"/>
<dbReference type="RefSeq" id="WP_048618614.1">
    <property type="nucleotide sequence ID" value="NZ_CABHQD010000240.1"/>
</dbReference>
<evidence type="ECO:0000256" key="1">
    <source>
        <dbReference type="ARBA" id="ARBA00044755"/>
    </source>
</evidence>
<evidence type="ECO:0000313" key="6">
    <source>
        <dbReference type="Proteomes" id="UP000069914"/>
    </source>
</evidence>
<keyword evidence="2" id="KW-0472">Membrane</keyword>
<dbReference type="AlphaFoldDB" id="A0A0T9UUC4"/>
<dbReference type="Pfam" id="PF04519">
    <property type="entry name" value="Bactofilin"/>
    <property type="match status" value="1"/>
</dbReference>
<dbReference type="OrthoDB" id="5612117at2"/>
<dbReference type="PANTHER" id="PTHR35024:SF4">
    <property type="entry name" value="POLYMER-FORMING CYTOSKELETAL PROTEIN"/>
    <property type="match status" value="1"/>
</dbReference>
<reference evidence="5" key="2">
    <citation type="submission" date="2015-03" db="EMBL/GenBank/DDBJ databases">
        <authorList>
            <consortium name="Pathogen Informatics"/>
        </authorList>
    </citation>
    <scope>NUCLEOTIDE SEQUENCE [LARGE SCALE GENOMIC DNA]</scope>
    <source>
        <strain evidence="5">IP27925</strain>
    </source>
</reference>
<evidence type="ECO:0000313" key="3">
    <source>
        <dbReference type="EMBL" id="AKP33659.1"/>
    </source>
</evidence>
<name>A0A0T9UUC4_YERAE</name>
<keyword evidence="2" id="KW-1133">Transmembrane helix</keyword>
<accession>A0A0T9UUC4</accession>
<evidence type="ECO:0000313" key="5">
    <source>
        <dbReference type="Proteomes" id="UP000040088"/>
    </source>
</evidence>
<dbReference type="InterPro" id="IPR007607">
    <property type="entry name" value="BacA/B"/>
</dbReference>
<dbReference type="Proteomes" id="UP000069914">
    <property type="component" value="Chromosome"/>
</dbReference>
<sequence>MRLYMPRNVVLSLLWVLWSAGLAGYIVYNLFFYLLLAPTLFLIFILITIMFKKKESSHNKVSNVVSSAQQSNAPLSNSPTDSTKTNTIIAAGTKIKGDINLDGDIQIYGMVIGNITVNEGTIRLMRSGKIEGNLTAPYMTVDGRIDGVCLSDHLEILENGRLNGIVKGSNFSIKKGGIFIGQSEITEESVSLPRKIKPAVMATQEKPKTEEIKAEMAASDARTGSK</sequence>
<dbReference type="GeneID" id="61903965"/>
<keyword evidence="6" id="KW-1185">Reference proteome</keyword>